<proteinExistence type="predicted"/>
<dbReference type="OrthoDB" id="122359at2157"/>
<dbReference type="RefSeq" id="WP_154808526.1">
    <property type="nucleotide sequence ID" value="NZ_VIAQ01000006.1"/>
</dbReference>
<dbReference type="EMBL" id="VIAQ01000006">
    <property type="protein sequence ID" value="TQD28420.1"/>
    <property type="molecule type" value="Genomic_DNA"/>
</dbReference>
<dbReference type="InterPro" id="IPR037401">
    <property type="entry name" value="SnoaL-like"/>
</dbReference>
<sequence>MRPKELIQKWVQTFNNADSSGLAEMYSETAVNYQVPEEPVEGKEAIGKMFKEEFARAEMVCIVENIFEDGEWAILEWKDPLGLRGCGFFHVINDKIVFQRGYWDKLSFLRQHGLPIPEE</sequence>
<evidence type="ECO:0000313" key="3">
    <source>
        <dbReference type="Proteomes" id="UP000319335"/>
    </source>
</evidence>
<comment type="caution">
    <text evidence="2">The sequence shown here is derived from an EMBL/GenBank/DDBJ whole genome shotgun (WGS) entry which is preliminary data.</text>
</comment>
<dbReference type="Gene3D" id="3.10.450.50">
    <property type="match status" value="1"/>
</dbReference>
<organism evidence="2 3">
    <name type="scientific">Methanolobus vulcani</name>
    <dbReference type="NCBI Taxonomy" id="38026"/>
    <lineage>
        <taxon>Archaea</taxon>
        <taxon>Methanobacteriati</taxon>
        <taxon>Methanobacteriota</taxon>
        <taxon>Stenosarchaea group</taxon>
        <taxon>Methanomicrobia</taxon>
        <taxon>Methanosarcinales</taxon>
        <taxon>Methanosarcinaceae</taxon>
        <taxon>Methanolobus</taxon>
    </lineage>
</organism>
<dbReference type="Pfam" id="PF12680">
    <property type="entry name" value="SnoaL_2"/>
    <property type="match status" value="1"/>
</dbReference>
<evidence type="ECO:0000313" key="2">
    <source>
        <dbReference type="EMBL" id="TQD28420.1"/>
    </source>
</evidence>
<dbReference type="InterPro" id="IPR032710">
    <property type="entry name" value="NTF2-like_dom_sf"/>
</dbReference>
<reference evidence="2 3" key="1">
    <citation type="submission" date="2019-06" db="EMBL/GenBank/DDBJ databases">
        <title>Draft genome sequence of Methanolobus vulcani B1d.</title>
        <authorList>
            <person name="Creighbaum A.J."/>
            <person name="Ticak T."/>
            <person name="Hariraju D."/>
            <person name="Arivett B.A."/>
            <person name="Ferguson D.J.Jr."/>
        </authorList>
    </citation>
    <scope>NUCLEOTIDE SEQUENCE [LARGE SCALE GENOMIC DNA]</scope>
    <source>
        <strain evidence="2 3">B1d</strain>
    </source>
</reference>
<feature type="domain" description="SnoaL-like" evidence="1">
    <location>
        <begin position="7"/>
        <end position="97"/>
    </location>
</feature>
<keyword evidence="3" id="KW-1185">Reference proteome</keyword>
<name>A0A7Z8KSR9_9EURY</name>
<accession>A0A7Z8KSR9</accession>
<protein>
    <submittedName>
        <fullName evidence="2">Nuclear transport factor 2 family protein</fullName>
    </submittedName>
</protein>
<evidence type="ECO:0000259" key="1">
    <source>
        <dbReference type="Pfam" id="PF12680"/>
    </source>
</evidence>
<dbReference type="Proteomes" id="UP000319335">
    <property type="component" value="Unassembled WGS sequence"/>
</dbReference>
<dbReference type="AlphaFoldDB" id="A0A7Z8KSR9"/>
<dbReference type="SUPFAM" id="SSF54427">
    <property type="entry name" value="NTF2-like"/>
    <property type="match status" value="1"/>
</dbReference>
<gene>
    <name evidence="2" type="ORF">FKV42_01815</name>
</gene>